<proteinExistence type="inferred from homology"/>
<dbReference type="PATRIC" id="fig|317.174.peg.618"/>
<dbReference type="Gene3D" id="2.30.330.10">
    <property type="entry name" value="SpoA-like"/>
    <property type="match status" value="2"/>
</dbReference>
<dbReference type="InterPro" id="IPR001172">
    <property type="entry name" value="FliN_T3SS_HrcQb"/>
</dbReference>
<name>A0A085VHV2_PSESX</name>
<sequence>MTCRENEPELAWLEWHDPHLLALHNRLQRRRETSQLECAGHAFGVQWASAVQPLETGIEIALQVGENRLRLNLPVQVWQALSLPDCVMIDPQSLACSMLLEWALLPLIERVEQLAELPVSVIEPAGFITQPLTLNTTLAVQIGQAQPVGLSLHMSQASAELVADLLDRHATPASAEPPLLHLPLAVERGEAWLNISELRSLNPGDVVMLEQWPEGQLRLVLDAHLQARAELDGNTLKLLEQPIAMNSMKEHPMTATAKGQGLDSTLDELPLKLVCQVGSVEMSLAQLRELGAGSLVQLTPQLHDGVDLMVNGRRIGQGQLVKIGDGLGVRLLSFATV</sequence>
<dbReference type="EMBL" id="JPQT01000041">
    <property type="protein sequence ID" value="KFE55015.1"/>
    <property type="molecule type" value="Genomic_DNA"/>
</dbReference>
<reference evidence="3 4" key="1">
    <citation type="submission" date="2014-07" db="EMBL/GenBank/DDBJ databases">
        <title>Draft Genome Sequences of Environmental Pseudomonas syringae strains.</title>
        <authorList>
            <person name="Baltrus D.A."/>
            <person name="Berge O."/>
            <person name="Morris C."/>
        </authorList>
    </citation>
    <scope>NUCLEOTIDE SEQUENCE [LARGE SCALE GENOMIC DNA]</scope>
    <source>
        <strain evidence="3 4">CEB003</strain>
    </source>
</reference>
<dbReference type="GO" id="GO:0071978">
    <property type="term" value="P:bacterial-type flagellum-dependent swarming motility"/>
    <property type="evidence" value="ECO:0007669"/>
    <property type="project" value="TreeGrafter"/>
</dbReference>
<dbReference type="PANTHER" id="PTHR30034">
    <property type="entry name" value="FLAGELLAR MOTOR SWITCH PROTEIN FLIM"/>
    <property type="match status" value="1"/>
</dbReference>
<dbReference type="AlphaFoldDB" id="A0A085VHV2"/>
<comment type="similarity">
    <text evidence="1">Belongs to the FliN/MopA/SpaO family.</text>
</comment>
<dbReference type="InterPro" id="IPR001543">
    <property type="entry name" value="FliN-like_C"/>
</dbReference>
<dbReference type="RefSeq" id="WP_047572158.1">
    <property type="nucleotide sequence ID" value="NZ_JPQT01000041.1"/>
</dbReference>
<dbReference type="PANTHER" id="PTHR30034:SF6">
    <property type="entry name" value="YOP PROTEINS TRANSLOCATION PROTEIN Q"/>
    <property type="match status" value="1"/>
</dbReference>
<dbReference type="SUPFAM" id="SSF101801">
    <property type="entry name" value="Surface presentation of antigens (SPOA)"/>
    <property type="match status" value="2"/>
</dbReference>
<evidence type="ECO:0000313" key="3">
    <source>
        <dbReference type="EMBL" id="KFE55015.1"/>
    </source>
</evidence>
<dbReference type="Pfam" id="PF01052">
    <property type="entry name" value="FliMN_C"/>
    <property type="match status" value="1"/>
</dbReference>
<organism evidence="3 4">
    <name type="scientific">Pseudomonas syringae</name>
    <dbReference type="NCBI Taxonomy" id="317"/>
    <lineage>
        <taxon>Bacteria</taxon>
        <taxon>Pseudomonadati</taxon>
        <taxon>Pseudomonadota</taxon>
        <taxon>Gammaproteobacteria</taxon>
        <taxon>Pseudomonadales</taxon>
        <taxon>Pseudomonadaceae</taxon>
        <taxon>Pseudomonas</taxon>
    </lineage>
</organism>
<dbReference type="GO" id="GO:0003774">
    <property type="term" value="F:cytoskeletal motor activity"/>
    <property type="evidence" value="ECO:0007669"/>
    <property type="project" value="InterPro"/>
</dbReference>
<dbReference type="InterPro" id="IPR036429">
    <property type="entry name" value="SpoA-like_sf"/>
</dbReference>
<evidence type="ECO:0000256" key="1">
    <source>
        <dbReference type="ARBA" id="ARBA00009226"/>
    </source>
</evidence>
<protein>
    <recommendedName>
        <fullName evidence="2">Flagellar motor switch protein FliN-like C-terminal domain-containing protein</fullName>
    </recommendedName>
</protein>
<comment type="caution">
    <text evidence="3">The sequence shown here is derived from an EMBL/GenBank/DDBJ whole genome shotgun (WGS) entry which is preliminary data.</text>
</comment>
<dbReference type="GO" id="GO:0009425">
    <property type="term" value="C:bacterial-type flagellum basal body"/>
    <property type="evidence" value="ECO:0007669"/>
    <property type="project" value="InterPro"/>
</dbReference>
<accession>A0A085VHV2</accession>
<dbReference type="PRINTS" id="PR00956">
    <property type="entry name" value="FLGMOTORFLIN"/>
</dbReference>
<dbReference type="Proteomes" id="UP000028643">
    <property type="component" value="Unassembled WGS sequence"/>
</dbReference>
<evidence type="ECO:0000313" key="4">
    <source>
        <dbReference type="Proteomes" id="UP000028643"/>
    </source>
</evidence>
<evidence type="ECO:0000259" key="2">
    <source>
        <dbReference type="Pfam" id="PF01052"/>
    </source>
</evidence>
<gene>
    <name evidence="3" type="ORF">IV02_03060</name>
</gene>
<dbReference type="GO" id="GO:0050918">
    <property type="term" value="P:positive chemotaxis"/>
    <property type="evidence" value="ECO:0007669"/>
    <property type="project" value="TreeGrafter"/>
</dbReference>
<feature type="domain" description="Flagellar motor switch protein FliN-like C-terminal" evidence="2">
    <location>
        <begin position="266"/>
        <end position="333"/>
    </location>
</feature>